<dbReference type="Pfam" id="PF01494">
    <property type="entry name" value="FAD_binding_3"/>
    <property type="match status" value="1"/>
</dbReference>
<feature type="domain" description="FAD-binding" evidence="6">
    <location>
        <begin position="2"/>
        <end position="325"/>
    </location>
</feature>
<evidence type="ECO:0000256" key="1">
    <source>
        <dbReference type="ARBA" id="ARBA00007992"/>
    </source>
</evidence>
<dbReference type="PRINTS" id="PR00420">
    <property type="entry name" value="RNGMNOXGNASE"/>
</dbReference>
<keyword evidence="3" id="KW-0274">FAD</keyword>
<dbReference type="GO" id="GO:0071949">
    <property type="term" value="F:FAD binding"/>
    <property type="evidence" value="ECO:0007669"/>
    <property type="project" value="InterPro"/>
</dbReference>
<evidence type="ECO:0000313" key="7">
    <source>
        <dbReference type="EMBL" id="KAH7121386.1"/>
    </source>
</evidence>
<comment type="caution">
    <text evidence="7">The sequence shown here is derived from an EMBL/GenBank/DDBJ whole genome shotgun (WGS) entry which is preliminary data.</text>
</comment>
<evidence type="ECO:0000313" key="8">
    <source>
        <dbReference type="Proteomes" id="UP000738349"/>
    </source>
</evidence>
<dbReference type="Proteomes" id="UP000738349">
    <property type="component" value="Unassembled WGS sequence"/>
</dbReference>
<proteinExistence type="inferred from homology"/>
<comment type="similarity">
    <text evidence="1">Belongs to the paxM FAD-dependent monooxygenase family.</text>
</comment>
<dbReference type="EMBL" id="JAGMUV010000024">
    <property type="protein sequence ID" value="KAH7121386.1"/>
    <property type="molecule type" value="Genomic_DNA"/>
</dbReference>
<dbReference type="PANTHER" id="PTHR13789">
    <property type="entry name" value="MONOOXYGENASE"/>
    <property type="match status" value="1"/>
</dbReference>
<dbReference type="PANTHER" id="PTHR13789:SF311">
    <property type="entry name" value="HYDROXYLASE, PUTATIVE (AFU_ORTHOLOGUE AFUA_5G10180)-RELATED"/>
    <property type="match status" value="1"/>
</dbReference>
<protein>
    <recommendedName>
        <fullName evidence="6">FAD-binding domain-containing protein</fullName>
    </recommendedName>
</protein>
<organism evidence="7 8">
    <name type="scientific">Dactylonectria macrodidyma</name>
    <dbReference type="NCBI Taxonomy" id="307937"/>
    <lineage>
        <taxon>Eukaryota</taxon>
        <taxon>Fungi</taxon>
        <taxon>Dikarya</taxon>
        <taxon>Ascomycota</taxon>
        <taxon>Pezizomycotina</taxon>
        <taxon>Sordariomycetes</taxon>
        <taxon>Hypocreomycetidae</taxon>
        <taxon>Hypocreales</taxon>
        <taxon>Nectriaceae</taxon>
        <taxon>Dactylonectria</taxon>
    </lineage>
</organism>
<dbReference type="GO" id="GO:0004497">
    <property type="term" value="F:monooxygenase activity"/>
    <property type="evidence" value="ECO:0007669"/>
    <property type="project" value="UniProtKB-KW"/>
</dbReference>
<keyword evidence="2" id="KW-0285">Flavoprotein</keyword>
<gene>
    <name evidence="7" type="ORF">EDB81DRAFT_700184</name>
</gene>
<evidence type="ECO:0000256" key="5">
    <source>
        <dbReference type="ARBA" id="ARBA00023033"/>
    </source>
</evidence>
<keyword evidence="8" id="KW-1185">Reference proteome</keyword>
<sequence length="435" mass="47471">MKVVIIGAGIGGLVCAIACRRENLDVIVLERTPALGHIGAGIQVPPNAARVARQLGVLPKLIEKGVVVDSIQYVRYANGKLLYTIEGGSEVVRNFGDAWLVIARPEYHGVLWDAAKDAGVDLRLGCEMESIDFENSSVRLVGGEKITGDVIVGADGLWSRSRNQLLGQDSQPAETGDLAYRATIPLEKLQALNNPYINELINKKNVMCWMGPGKHSVFYPLAGGKEYNLVLIRPDNLGKDIRQAPGDLGEMKASFDGWDERLTKMISCIPSVLKWKLCHHDELECWTKGSVALLGDACHPTLPYQAQGAAMAAEDGAVLGKLLGLLNRSSLYTSRDTALMPEVLKIYEGLRKARTTLNVQGAKSNQQAYHIPDGPLQEARDAWLLSSKEGPEASGLTFANWDYMRAMLGFDPVAESVQAFKEWETKHSFSTSGKL</sequence>
<dbReference type="InterPro" id="IPR050493">
    <property type="entry name" value="FAD-dep_Monooxygenase_BioMet"/>
</dbReference>
<dbReference type="OrthoDB" id="16820at2759"/>
<accession>A0A9P9DLH6</accession>
<dbReference type="SUPFAM" id="SSF54373">
    <property type="entry name" value="FAD-linked reductases, C-terminal domain"/>
    <property type="match status" value="1"/>
</dbReference>
<dbReference type="SUPFAM" id="SSF51905">
    <property type="entry name" value="FAD/NAD(P)-binding domain"/>
    <property type="match status" value="1"/>
</dbReference>
<dbReference type="InterPro" id="IPR036188">
    <property type="entry name" value="FAD/NAD-bd_sf"/>
</dbReference>
<dbReference type="Gene3D" id="3.50.50.60">
    <property type="entry name" value="FAD/NAD(P)-binding domain"/>
    <property type="match status" value="1"/>
</dbReference>
<reference evidence="7" key="1">
    <citation type="journal article" date="2021" name="Nat. Commun.">
        <title>Genetic determinants of endophytism in the Arabidopsis root mycobiome.</title>
        <authorList>
            <person name="Mesny F."/>
            <person name="Miyauchi S."/>
            <person name="Thiergart T."/>
            <person name="Pickel B."/>
            <person name="Atanasova L."/>
            <person name="Karlsson M."/>
            <person name="Huettel B."/>
            <person name="Barry K.W."/>
            <person name="Haridas S."/>
            <person name="Chen C."/>
            <person name="Bauer D."/>
            <person name="Andreopoulos W."/>
            <person name="Pangilinan J."/>
            <person name="LaButti K."/>
            <person name="Riley R."/>
            <person name="Lipzen A."/>
            <person name="Clum A."/>
            <person name="Drula E."/>
            <person name="Henrissat B."/>
            <person name="Kohler A."/>
            <person name="Grigoriev I.V."/>
            <person name="Martin F.M."/>
            <person name="Hacquard S."/>
        </authorList>
    </citation>
    <scope>NUCLEOTIDE SEQUENCE</scope>
    <source>
        <strain evidence="7">MPI-CAGE-AT-0147</strain>
    </source>
</reference>
<keyword evidence="5" id="KW-0503">Monooxygenase</keyword>
<evidence type="ECO:0000256" key="2">
    <source>
        <dbReference type="ARBA" id="ARBA00022630"/>
    </source>
</evidence>
<dbReference type="InterPro" id="IPR002938">
    <property type="entry name" value="FAD-bd"/>
</dbReference>
<name>A0A9P9DLH6_9HYPO</name>
<evidence type="ECO:0000256" key="4">
    <source>
        <dbReference type="ARBA" id="ARBA00023002"/>
    </source>
</evidence>
<dbReference type="AlphaFoldDB" id="A0A9P9DLH6"/>
<evidence type="ECO:0000256" key="3">
    <source>
        <dbReference type="ARBA" id="ARBA00022827"/>
    </source>
</evidence>
<evidence type="ECO:0000259" key="6">
    <source>
        <dbReference type="Pfam" id="PF01494"/>
    </source>
</evidence>
<keyword evidence="4" id="KW-0560">Oxidoreductase</keyword>